<evidence type="ECO:0000313" key="2">
    <source>
        <dbReference type="Proteomes" id="UP000581135"/>
    </source>
</evidence>
<dbReference type="Proteomes" id="UP000581135">
    <property type="component" value="Unassembled WGS sequence"/>
</dbReference>
<evidence type="ECO:0000313" key="1">
    <source>
        <dbReference type="EMBL" id="MBB3065474.1"/>
    </source>
</evidence>
<reference evidence="1 2" key="1">
    <citation type="submission" date="2020-08" db="EMBL/GenBank/DDBJ databases">
        <title>Genomic Encyclopedia of Type Strains, Phase III (KMG-III): the genomes of soil and plant-associated and newly described type strains.</title>
        <authorList>
            <person name="Whitman W."/>
        </authorList>
    </citation>
    <scope>NUCLEOTIDE SEQUENCE [LARGE SCALE GENOMIC DNA]</scope>
    <source>
        <strain evidence="1 2">CECT 8803</strain>
    </source>
</reference>
<accession>A0A839SUT3</accession>
<protein>
    <submittedName>
        <fullName evidence="1">Uncharacterized protein (DUF58 family)</fullName>
    </submittedName>
</protein>
<keyword evidence="2" id="KW-1185">Reference proteome</keyword>
<comment type="caution">
    <text evidence="1">The sequence shown here is derived from an EMBL/GenBank/DDBJ whole genome shotgun (WGS) entry which is preliminary data.</text>
</comment>
<dbReference type="InterPro" id="IPR025985">
    <property type="entry name" value="YnbE"/>
</dbReference>
<gene>
    <name evidence="1" type="ORF">FHR98_001761</name>
</gene>
<sequence>MQKFAAKPSDAIVAQESNIPAMNGLLAAGSVLAALLFLSACTPTVKVEAPKEPITINLNVKLDAEVRVKLEEQAREDIQSNPGIF</sequence>
<dbReference type="RefSeq" id="WP_246377645.1">
    <property type="nucleotide sequence ID" value="NZ_JACHXA010000004.1"/>
</dbReference>
<dbReference type="AlphaFoldDB" id="A0A839SUT3"/>
<organism evidence="1 2">
    <name type="scientific">Limibacillus halophilus</name>
    <dbReference type="NCBI Taxonomy" id="1579333"/>
    <lineage>
        <taxon>Bacteria</taxon>
        <taxon>Pseudomonadati</taxon>
        <taxon>Pseudomonadota</taxon>
        <taxon>Alphaproteobacteria</taxon>
        <taxon>Rhodospirillales</taxon>
        <taxon>Rhodovibrionaceae</taxon>
        <taxon>Limibacillus</taxon>
    </lineage>
</organism>
<dbReference type="Pfam" id="PF13617">
    <property type="entry name" value="Lipoprotein_19"/>
    <property type="match status" value="1"/>
</dbReference>
<proteinExistence type="predicted"/>
<dbReference type="EMBL" id="JACHXA010000004">
    <property type="protein sequence ID" value="MBB3065474.1"/>
    <property type="molecule type" value="Genomic_DNA"/>
</dbReference>
<name>A0A839SUT3_9PROT</name>